<dbReference type="Pfam" id="PF12838">
    <property type="entry name" value="Fer4_7"/>
    <property type="match status" value="1"/>
</dbReference>
<gene>
    <name evidence="8" type="ORF">F4V44_14255</name>
</gene>
<dbReference type="PROSITE" id="PS00198">
    <property type="entry name" value="4FE4S_FER_1"/>
    <property type="match status" value="2"/>
</dbReference>
<dbReference type="GO" id="GO:0046872">
    <property type="term" value="F:metal ion binding"/>
    <property type="evidence" value="ECO:0007669"/>
    <property type="project" value="UniProtKB-KW"/>
</dbReference>
<organism evidence="8 9">
    <name type="scientific">Niallia endozanthoxylica</name>
    <dbReference type="NCBI Taxonomy" id="2036016"/>
    <lineage>
        <taxon>Bacteria</taxon>
        <taxon>Bacillati</taxon>
        <taxon>Bacillota</taxon>
        <taxon>Bacilli</taxon>
        <taxon>Bacillales</taxon>
        <taxon>Bacillaceae</taxon>
        <taxon>Niallia</taxon>
    </lineage>
</organism>
<comment type="cofactor">
    <cofactor evidence="1">
        <name>[4Fe-4S] cluster</name>
        <dbReference type="ChEBI" id="CHEBI:49883"/>
    </cofactor>
</comment>
<dbReference type="OrthoDB" id="9798098at2"/>
<name>A0A5J5HQ16_9BACI</name>
<evidence type="ECO:0000259" key="7">
    <source>
        <dbReference type="PROSITE" id="PS51379"/>
    </source>
</evidence>
<proteinExistence type="predicted"/>
<dbReference type="InterPro" id="IPR017896">
    <property type="entry name" value="4Fe4S_Fe-S-bd"/>
</dbReference>
<keyword evidence="9" id="KW-1185">Reference proteome</keyword>
<feature type="domain" description="4Fe-4S ferredoxin-type" evidence="7">
    <location>
        <begin position="226"/>
        <end position="255"/>
    </location>
</feature>
<sequence>MALFSKWVESLDYEYEILSSCTHHKSHHSNCTKCVDACDKQAISITNGKPVIDHSECVQCGECMAACPVQAVAGILPKREIKQNGLMISGCHFPTITELLILHKKGVHSIIFENASFLEKWMHRMEQVNQMLLELGESPFSISTGSMEGEETCSRRELFSLWKKESKSLMKQMTPAKWRFNHHALHLRQYYPDFQFINLTVDLDKCTLCKVCERICDQKCFDIQKGHFALSMQGCNSCGLCADICPEKAIRIEEQIIRTEEIHYPVYEKTCPACNHSFNTVREHDETCTVCTKMNHFSQKGERIG</sequence>
<evidence type="ECO:0000256" key="4">
    <source>
        <dbReference type="ARBA" id="ARBA00022723"/>
    </source>
</evidence>
<feature type="domain" description="4Fe-4S ferredoxin-type" evidence="7">
    <location>
        <begin position="48"/>
        <end position="78"/>
    </location>
</feature>
<keyword evidence="5" id="KW-0408">Iron</keyword>
<evidence type="ECO:0000256" key="3">
    <source>
        <dbReference type="ARBA" id="ARBA00022485"/>
    </source>
</evidence>
<dbReference type="RefSeq" id="WP_150440692.1">
    <property type="nucleotide sequence ID" value="NZ_VYKL01000021.1"/>
</dbReference>
<dbReference type="SUPFAM" id="SSF54862">
    <property type="entry name" value="4Fe-4S ferredoxins"/>
    <property type="match status" value="2"/>
</dbReference>
<keyword evidence="4" id="KW-0479">Metal-binding</keyword>
<dbReference type="Pfam" id="PF00037">
    <property type="entry name" value="Fer4"/>
    <property type="match status" value="1"/>
</dbReference>
<evidence type="ECO:0000256" key="1">
    <source>
        <dbReference type="ARBA" id="ARBA00001966"/>
    </source>
</evidence>
<reference evidence="8 9" key="1">
    <citation type="submission" date="2019-09" db="EMBL/GenBank/DDBJ databases">
        <title>Whole genome sequences of isolates from the Mars Exploration Rovers.</title>
        <authorList>
            <person name="Seuylemezian A."/>
            <person name="Vaishampayan P."/>
        </authorList>
    </citation>
    <scope>NUCLEOTIDE SEQUENCE [LARGE SCALE GENOMIC DNA]</scope>
    <source>
        <strain evidence="8 9">MER_TA_151</strain>
    </source>
</reference>
<dbReference type="Proteomes" id="UP000326671">
    <property type="component" value="Unassembled WGS sequence"/>
</dbReference>
<dbReference type="InterPro" id="IPR050157">
    <property type="entry name" value="PSI_iron-sulfur_center"/>
</dbReference>
<evidence type="ECO:0000256" key="6">
    <source>
        <dbReference type="ARBA" id="ARBA00023014"/>
    </source>
</evidence>
<evidence type="ECO:0000256" key="2">
    <source>
        <dbReference type="ARBA" id="ARBA00003532"/>
    </source>
</evidence>
<dbReference type="InterPro" id="IPR017900">
    <property type="entry name" value="4Fe4S_Fe_S_CS"/>
</dbReference>
<dbReference type="GO" id="GO:0051539">
    <property type="term" value="F:4 iron, 4 sulfur cluster binding"/>
    <property type="evidence" value="ECO:0007669"/>
    <property type="project" value="UniProtKB-KW"/>
</dbReference>
<evidence type="ECO:0000256" key="5">
    <source>
        <dbReference type="ARBA" id="ARBA00023004"/>
    </source>
</evidence>
<comment type="function">
    <text evidence="2">Ferredoxins are iron-sulfur proteins that transfer electrons in a wide variety of metabolic reactions.</text>
</comment>
<dbReference type="PROSITE" id="PS51379">
    <property type="entry name" value="4FE4S_FER_2"/>
    <property type="match status" value="3"/>
</dbReference>
<evidence type="ECO:0000313" key="9">
    <source>
        <dbReference type="Proteomes" id="UP000326671"/>
    </source>
</evidence>
<comment type="caution">
    <text evidence="8">The sequence shown here is derived from an EMBL/GenBank/DDBJ whole genome shotgun (WGS) entry which is preliminary data.</text>
</comment>
<dbReference type="EMBL" id="VYKL01000021">
    <property type="protein sequence ID" value="KAA9022900.1"/>
    <property type="molecule type" value="Genomic_DNA"/>
</dbReference>
<dbReference type="PANTHER" id="PTHR24960:SF79">
    <property type="entry name" value="PHOTOSYSTEM I IRON-SULFUR CENTER"/>
    <property type="match status" value="1"/>
</dbReference>
<accession>A0A5J5HQ16</accession>
<evidence type="ECO:0000313" key="8">
    <source>
        <dbReference type="EMBL" id="KAA9022900.1"/>
    </source>
</evidence>
<feature type="domain" description="4Fe-4S ferredoxin-type" evidence="7">
    <location>
        <begin position="197"/>
        <end position="225"/>
    </location>
</feature>
<dbReference type="PANTHER" id="PTHR24960">
    <property type="entry name" value="PHOTOSYSTEM I IRON-SULFUR CENTER-RELATED"/>
    <property type="match status" value="1"/>
</dbReference>
<protein>
    <submittedName>
        <fullName evidence="8">4Fe-4S dicluster domain-containing protein</fullName>
    </submittedName>
</protein>
<keyword evidence="3" id="KW-0004">4Fe-4S</keyword>
<dbReference type="AlphaFoldDB" id="A0A5J5HQ16"/>
<keyword evidence="6" id="KW-0411">Iron-sulfur</keyword>
<dbReference type="Gene3D" id="3.30.70.20">
    <property type="match status" value="2"/>
</dbReference>